<gene>
    <name evidence="1" type="ORF">QAD02_016438</name>
</gene>
<comment type="caution">
    <text evidence="1">The sequence shown here is derived from an EMBL/GenBank/DDBJ whole genome shotgun (WGS) entry which is preliminary data.</text>
</comment>
<keyword evidence="2" id="KW-1185">Reference proteome</keyword>
<accession>A0ACC2PCW5</accession>
<proteinExistence type="predicted"/>
<name>A0ACC2PCW5_9HYME</name>
<dbReference type="EMBL" id="CM056742">
    <property type="protein sequence ID" value="KAJ8680651.1"/>
    <property type="molecule type" value="Genomic_DNA"/>
</dbReference>
<evidence type="ECO:0000313" key="1">
    <source>
        <dbReference type="EMBL" id="KAJ8680651.1"/>
    </source>
</evidence>
<reference evidence="1" key="1">
    <citation type="submission" date="2023-04" db="EMBL/GenBank/DDBJ databases">
        <title>A chromosome-level genome assembly of the parasitoid wasp Eretmocerus hayati.</title>
        <authorList>
            <person name="Zhong Y."/>
            <person name="Liu S."/>
            <person name="Liu Y."/>
        </authorList>
    </citation>
    <scope>NUCLEOTIDE SEQUENCE</scope>
    <source>
        <strain evidence="1">ZJU_SS_LIU_2023</strain>
    </source>
</reference>
<sequence length="2043" mass="229792">MFTSKFLIQSLLLIFESNIFCIIVDQGPASISAVLKSYAEAGSTNKAREQLENQPFSNLSTSGLQPDGNATGAVTFLSPTLSSINKSAPIIQTKSVAEPTWSDTRTVITRKSEELSDGSTQESEDYSRDLSEPPDHVIPFSEHENPREPSTRPNYTVPGAWARPAPDKNISLDFVPTKLYAQVRGTHTVSHVPKEEAIKNAETDEEKANAARLREVVKVSKANTVYTEEGYEDAAYDHAGQIRDANFHEGFARNLDDEGERGSPTAHKKKIFGKNRKFKPRKGKSRNFEDLDKNYSSHIRSTNQRRTPEERIQLKLAEKLMKSSEEFKINPKIATLSGISQLERDLMQESDESTNSPTLQPSYSMINETLVTQPSTEQRDILEPTTIRYNVFTVRPKKKETSTQMNPSILRFRRPHEYHPEKKMIFNSQSGIQFHKHLGSTDVMMENTRSPPLASLGEYGGYNRVSITTYHPPVMKSETVNTASANPLAIATLNGHGPYLVVVTSPPNVLTPRSYDSQNPVVSVGNITPVVDDGSKSSSQNSPQHNSLLRRSSDQKLRVHEDVAALHDMSETDKMPFSSLVRVNIPSSTRSYDFKIESSLAEKGDLSSHMGTDNGSKNLVQNVPKSSQIDVFRSYSSEKLRRSHDAISKRISVHPENIHQMEDTRARMTRVQHLHPSNESQAKVIPATELLPPSPLSHSEYASFLRGMNHKPIPSFVMSLMPVIEDIHRRESASFPYLFRRKRSIAESNRDWHAKVKNENSPRYVRSRINSNHIDPKSHPIKEEYRKKFGISPNLLNESPHIVTNVVDSEINKRFNNVTRGENKSREVQNTLRNDEDSNKSNEASEEDISVDADLSDSDIDDHSGQDDVSLSVEPDIDKEKYPFYTGSSNTALEYMVSPAKVPHKTLGGMEFYISRDRECEDIDPNLERIVPDDSELDGKLGSRNRDRRLNGLGSKLDCYKAKYFDENPLDNPLFSEKGVKNPPTPPELDPYRFASRVLKLPSHKDEYVIPRGPKSPEGIKTPKTRNAVYEDVMGTIMNQNKMKKNRLNKKSNPSSRYVNHDQVRTHDMNTIEPRGSVMYHRRIPATQYIARQPSKKYKQRNVLGSRMNHPRRRNRTHRVYKRGIEAGSVQELVKLHNLAEQTDDKNANSNDTVVASRAPESPRRKRRRKNPVLVKEESDHVRSKNEPPDPSSADGGKFGKFQEGNTTVLDVRRNEPRYYVPKRKRPLTTSSTPTDHTVANISNHNTLVLLEPLSSSSTLIPVITRPEPNFSNGTSQQRESRVAATRLALSPSSNDEDNSKDDEVGEISRITPASNTKILGDDELVRVNPTEHQTRQHSTLNDFLKGDPPGYAAAFSNQESSHSVDDDAGTNRSDARMKNRPIERRNGSEEEDNSEEEYEEDSTSEDADEESTEESAVERPAHSDEKNGKNFERFSDRPYSPPENFEDEKYADLGPRINKPYFYHPSFEVPDYEKFKVETLANEESVDTSESDEENHERDKGYLKGRKDNEDQSDDDEMTSESRRSSLNRYEYPWEKRDRKHNDKREREHVTGKRLSVDSGEDEDEEATLTRPVYVALGHDYHNTSAMMNKSDKFGEDSSPEFKILASRISVTPADRKISVITTANETDIHRLPVNHLSTREGEPFLSSPRNQLVRSRVGGIPSTPSTLGVTQSPGIFRKRRVTKDNNTLTANDSMQSLVRKNLNNQSFVGPPRGGRSRNASNPHVDLTTMAPIKAKRRRQISPIKYGITSNVTTSAYLPHQDKLTPRNGIRGGMKYSSSQLVPHTSKSITSLPNTSGKTVEHHSRVSKQEIITKTMYPDDEKDQEEVSKEGEDSLIEKNIATTLAAPRIPAHRSRRKPQNASHKKERVEKVTITMEETPDHVYKTEEIDRDGVKGKFITIIPNTHNNNNNSTALPFDHDGFQLTEPNPHFTDKALSISEPQNQHGHIDGVPGIESETLPVKQITVAISLIALLELGLITEFAMARPGPDSAGIVPMPPGLAYGGIPYGSVSGNLANTIPGHHSSHYLYSAQQLPSSPLLVAI</sequence>
<dbReference type="Proteomes" id="UP001239111">
    <property type="component" value="Chromosome 2"/>
</dbReference>
<protein>
    <submittedName>
        <fullName evidence="1">Uncharacterized protein</fullName>
    </submittedName>
</protein>
<evidence type="ECO:0000313" key="2">
    <source>
        <dbReference type="Proteomes" id="UP001239111"/>
    </source>
</evidence>
<organism evidence="1 2">
    <name type="scientific">Eretmocerus hayati</name>
    <dbReference type="NCBI Taxonomy" id="131215"/>
    <lineage>
        <taxon>Eukaryota</taxon>
        <taxon>Metazoa</taxon>
        <taxon>Ecdysozoa</taxon>
        <taxon>Arthropoda</taxon>
        <taxon>Hexapoda</taxon>
        <taxon>Insecta</taxon>
        <taxon>Pterygota</taxon>
        <taxon>Neoptera</taxon>
        <taxon>Endopterygota</taxon>
        <taxon>Hymenoptera</taxon>
        <taxon>Apocrita</taxon>
        <taxon>Proctotrupomorpha</taxon>
        <taxon>Chalcidoidea</taxon>
        <taxon>Aphelinidae</taxon>
        <taxon>Aphelininae</taxon>
        <taxon>Eretmocerus</taxon>
    </lineage>
</organism>